<dbReference type="EMBL" id="JRZE01000003">
    <property type="protein sequence ID" value="KHF44975.1"/>
    <property type="molecule type" value="Genomic_DNA"/>
</dbReference>
<comment type="caution">
    <text evidence="1">The sequence shown here is derived from an EMBL/GenBank/DDBJ whole genome shotgun (WGS) entry which is preliminary data.</text>
</comment>
<proteinExistence type="predicted"/>
<dbReference type="AlphaFoldDB" id="A0A837DCN5"/>
<protein>
    <recommendedName>
        <fullName evidence="3">DUF2505 domain-containing protein</fullName>
    </recommendedName>
</protein>
<dbReference type="Proteomes" id="UP000030848">
    <property type="component" value="Unassembled WGS sequence"/>
</dbReference>
<gene>
    <name evidence="1" type="ORF">MINT15_18570</name>
</gene>
<sequence>MATRIEHRATFAHDTADVYAAQTDEQALRARLERLGGKHAELREHVVTESGVRYTLSQGIAADKLPSLVRSLHSGDLIVRREHVWTDLGDRYTGTIAVAVSDVPGRITADVELAPSADGCTQLTRGEVAVRIPFVGGKIESFVVDQVTRLLETETDFTKQWLAR</sequence>
<evidence type="ECO:0000313" key="1">
    <source>
        <dbReference type="EMBL" id="KHF44975.1"/>
    </source>
</evidence>
<accession>A0A837DCN5</accession>
<dbReference type="RefSeq" id="WP_037309791.1">
    <property type="nucleotide sequence ID" value="NZ_CALJZO010000033.1"/>
</dbReference>
<dbReference type="InterPro" id="IPR019639">
    <property type="entry name" value="DUF2505"/>
</dbReference>
<organism evidence="1 2">
    <name type="scientific">Saccharomonospora viridis</name>
    <dbReference type="NCBI Taxonomy" id="1852"/>
    <lineage>
        <taxon>Bacteria</taxon>
        <taxon>Bacillati</taxon>
        <taxon>Actinomycetota</taxon>
        <taxon>Actinomycetes</taxon>
        <taxon>Pseudonocardiales</taxon>
        <taxon>Pseudonocardiaceae</taxon>
        <taxon>Saccharomonospora</taxon>
    </lineage>
</organism>
<dbReference type="Pfam" id="PF10698">
    <property type="entry name" value="DUF2505"/>
    <property type="match status" value="1"/>
</dbReference>
<reference evidence="1 2" key="1">
    <citation type="submission" date="2014-10" db="EMBL/GenBank/DDBJ databases">
        <title>Genome sequence of Micropolyspora internatus JCM3315.</title>
        <authorList>
            <person name="Shin S.-K."/>
            <person name="Yi H."/>
        </authorList>
    </citation>
    <scope>NUCLEOTIDE SEQUENCE [LARGE SCALE GENOMIC DNA]</scope>
    <source>
        <strain evidence="1 2">JCM 3315</strain>
    </source>
</reference>
<name>A0A837DCN5_9PSEU</name>
<dbReference type="OrthoDB" id="5178774at2"/>
<evidence type="ECO:0008006" key="3">
    <source>
        <dbReference type="Google" id="ProtNLM"/>
    </source>
</evidence>
<evidence type="ECO:0000313" key="2">
    <source>
        <dbReference type="Proteomes" id="UP000030848"/>
    </source>
</evidence>